<comment type="caution">
    <text evidence="3">The sequence shown here is derived from an EMBL/GenBank/DDBJ whole genome shotgun (WGS) entry which is preliminary data.</text>
</comment>
<dbReference type="SUPFAM" id="SSF53850">
    <property type="entry name" value="Periplasmic binding protein-like II"/>
    <property type="match status" value="1"/>
</dbReference>
<dbReference type="PANTHER" id="PTHR43649">
    <property type="entry name" value="ARABINOSE-BINDING PROTEIN-RELATED"/>
    <property type="match status" value="1"/>
</dbReference>
<evidence type="ECO:0000256" key="2">
    <source>
        <dbReference type="SAM" id="SignalP"/>
    </source>
</evidence>
<protein>
    <submittedName>
        <fullName evidence="3">Extracellular solute-binding protein</fullName>
    </submittedName>
</protein>
<dbReference type="OrthoDB" id="2506821at2"/>
<keyword evidence="2" id="KW-0732">Signal</keyword>
<dbReference type="Proteomes" id="UP000276128">
    <property type="component" value="Unassembled WGS sequence"/>
</dbReference>
<sequence length="553" mass="61371">MKRKLITLSVLAVALAGVSLLAACGKEEGGAPAASGDTKVQGTAAPEKRGKISTTIYDRGNMVPEEGTLDKNRWTDYINKNGPVDVTFVPIPRTKPEDKLNVMFASGEAPDLIQDYDGKNRSTWYESKQLLPLDDLIDKYSVEYKALLQKYPLLRKYGTRSDGKLYDIAVLAKLDVNWVYLVRTDWLKKLGLEAPKTTDELMTVAKAFTEKDPDGNGKNDTYGLSLGGGYNNKVIDFMFGVPVFSNYTLKDGNIQYAWENQQAGLEFKKKMFQEGVIDKDFAADTNGDKAKRDFLNGKLGFYVGPLPSTIEMETLMKNDPNAQLSPILLPKSPYGQFSPPLSAPIQNAAAVNAKAKDPVSVIKYIDYLEKESTYKALKWGIEGEHYKLDANGCAQTIDPDKNKKERSYAGDYSMISSAPASVLQKCDSRLDTLSDSKPAEKEIKRILTEARKLYIAPERPTSGYFIDVPSTPKDLDMIVQSVPNIQIAASKIGTPDEYVKAIVTPNMTAEQAVKNAKDIWTKAGGSKVDEWFQNWYKTNKDKAITVNDIYEVK</sequence>
<accession>A0A430JH22</accession>
<dbReference type="AlphaFoldDB" id="A0A430JH22"/>
<dbReference type="PROSITE" id="PS51257">
    <property type="entry name" value="PROKAR_LIPOPROTEIN"/>
    <property type="match status" value="1"/>
</dbReference>
<dbReference type="EMBL" id="RXHU01000019">
    <property type="protein sequence ID" value="RTE10354.1"/>
    <property type="molecule type" value="Genomic_DNA"/>
</dbReference>
<evidence type="ECO:0000313" key="4">
    <source>
        <dbReference type="Proteomes" id="UP000276128"/>
    </source>
</evidence>
<name>A0A430JH22_9BACL</name>
<dbReference type="Gene3D" id="3.40.190.10">
    <property type="entry name" value="Periplasmic binding protein-like II"/>
    <property type="match status" value="2"/>
</dbReference>
<dbReference type="PANTHER" id="PTHR43649:SF12">
    <property type="entry name" value="DIACETYLCHITOBIOSE BINDING PROTEIN DASA"/>
    <property type="match status" value="1"/>
</dbReference>
<dbReference type="Pfam" id="PF01547">
    <property type="entry name" value="SBP_bac_1"/>
    <property type="match status" value="1"/>
</dbReference>
<feature type="region of interest" description="Disordered" evidence="1">
    <location>
        <begin position="28"/>
        <end position="47"/>
    </location>
</feature>
<reference evidence="3 4" key="1">
    <citation type="submission" date="2018-12" db="EMBL/GenBank/DDBJ databases">
        <title>Bacillus ochoae sp. nov., Paenibacillus whitsoniae sp. nov., Paenibacillus spiritus sp. nov. Isolated from the Mars Exploration Rover during spacecraft assembly.</title>
        <authorList>
            <person name="Seuylemezian A."/>
            <person name="Vaishampayan P."/>
        </authorList>
    </citation>
    <scope>NUCLEOTIDE SEQUENCE [LARGE SCALE GENOMIC DNA]</scope>
    <source>
        <strain evidence="3 4">MER 54</strain>
    </source>
</reference>
<dbReference type="InterPro" id="IPR006059">
    <property type="entry name" value="SBP"/>
</dbReference>
<organism evidence="3 4">
    <name type="scientific">Paenibacillus whitsoniae</name>
    <dbReference type="NCBI Taxonomy" id="2496558"/>
    <lineage>
        <taxon>Bacteria</taxon>
        <taxon>Bacillati</taxon>
        <taxon>Bacillota</taxon>
        <taxon>Bacilli</taxon>
        <taxon>Bacillales</taxon>
        <taxon>Paenibacillaceae</taxon>
        <taxon>Paenibacillus</taxon>
    </lineage>
</organism>
<feature type="signal peptide" evidence="2">
    <location>
        <begin position="1"/>
        <end position="22"/>
    </location>
</feature>
<evidence type="ECO:0000313" key="3">
    <source>
        <dbReference type="EMBL" id="RTE10354.1"/>
    </source>
</evidence>
<dbReference type="RefSeq" id="WP_126140607.1">
    <property type="nucleotide sequence ID" value="NZ_RXHU01000019.1"/>
</dbReference>
<dbReference type="InterPro" id="IPR050490">
    <property type="entry name" value="Bact_solute-bd_prot1"/>
</dbReference>
<gene>
    <name evidence="3" type="ORF">EJQ19_07595</name>
</gene>
<keyword evidence="4" id="KW-1185">Reference proteome</keyword>
<proteinExistence type="predicted"/>
<evidence type="ECO:0000256" key="1">
    <source>
        <dbReference type="SAM" id="MobiDB-lite"/>
    </source>
</evidence>
<feature type="chain" id="PRO_5039034949" evidence="2">
    <location>
        <begin position="23"/>
        <end position="553"/>
    </location>
</feature>